<dbReference type="GO" id="GO:0008395">
    <property type="term" value="F:steroid hydroxylase activity"/>
    <property type="evidence" value="ECO:0007669"/>
    <property type="project" value="TreeGrafter"/>
</dbReference>
<dbReference type="PANTHER" id="PTHR24300">
    <property type="entry name" value="CYTOCHROME P450 508A4-RELATED"/>
    <property type="match status" value="1"/>
</dbReference>
<dbReference type="GO" id="GO:0006805">
    <property type="term" value="P:xenobiotic metabolic process"/>
    <property type="evidence" value="ECO:0007669"/>
    <property type="project" value="TreeGrafter"/>
</dbReference>
<evidence type="ECO:0000256" key="2">
    <source>
        <dbReference type="ARBA" id="ARBA00022723"/>
    </source>
</evidence>
<dbReference type="GO" id="GO:0005737">
    <property type="term" value="C:cytoplasm"/>
    <property type="evidence" value="ECO:0007669"/>
    <property type="project" value="TreeGrafter"/>
</dbReference>
<reference evidence="4" key="1">
    <citation type="submission" date="2021-06" db="EMBL/GenBank/DDBJ databases">
        <authorList>
            <person name="Hodson N. C."/>
            <person name="Mongue J. A."/>
            <person name="Jaron S. K."/>
        </authorList>
    </citation>
    <scope>NUCLEOTIDE SEQUENCE</scope>
</reference>
<gene>
    <name evidence="4" type="ORF">AFUS01_LOCUS16669</name>
</gene>
<dbReference type="Pfam" id="PF00067">
    <property type="entry name" value="p450"/>
    <property type="match status" value="1"/>
</dbReference>
<proteinExistence type="inferred from homology"/>
<evidence type="ECO:0008006" key="6">
    <source>
        <dbReference type="Google" id="ProtNLM"/>
    </source>
</evidence>
<dbReference type="GO" id="GO:0020037">
    <property type="term" value="F:heme binding"/>
    <property type="evidence" value="ECO:0007669"/>
    <property type="project" value="InterPro"/>
</dbReference>
<dbReference type="AlphaFoldDB" id="A0A8J2P0W0"/>
<dbReference type="InterPro" id="IPR001128">
    <property type="entry name" value="Cyt_P450"/>
</dbReference>
<keyword evidence="5" id="KW-1185">Reference proteome</keyword>
<evidence type="ECO:0000256" key="1">
    <source>
        <dbReference type="ARBA" id="ARBA00010617"/>
    </source>
</evidence>
<sequence length="301" mass="34601">MLTIILTVVIVLIYWIFHTGAKSKLIKLPPGPIGLPILGYLPFLGETPALKITELSRKYGDLFSIRLGQQLVLFVNDVETMKDMGRIDNFLGRNQLEVIKNHREKCGLIFLEKQGWAEWRKFTIKTLKEVGFGQLALESRIIDEVQDFRSFLRKNLNKPLYLQESIEIAALNSLWVILTGEKYDLEDPEKKEILKTITDGVSDQSIMGIVVFLPWLGKLFPEMTGWNKALKCLDGPVQMVKSIIEKHEKKYSKGYESDFIDLVLTKIYTTTDPQSYFYKDLGYKNLLYTILDLFFTGSDTV</sequence>
<dbReference type="InterPro" id="IPR050182">
    <property type="entry name" value="Cytochrome_P450_fam2"/>
</dbReference>
<dbReference type="OrthoDB" id="6486579at2759"/>
<accession>A0A8J2P0W0</accession>
<dbReference type="EMBL" id="CAJVCH010154244">
    <property type="protein sequence ID" value="CAG7727850.1"/>
    <property type="molecule type" value="Genomic_DNA"/>
</dbReference>
<feature type="non-terminal residue" evidence="4">
    <location>
        <position position="301"/>
    </location>
</feature>
<evidence type="ECO:0000256" key="3">
    <source>
        <dbReference type="ARBA" id="ARBA00023004"/>
    </source>
</evidence>
<evidence type="ECO:0000313" key="5">
    <source>
        <dbReference type="Proteomes" id="UP000708208"/>
    </source>
</evidence>
<keyword evidence="3" id="KW-0408">Iron</keyword>
<protein>
    <recommendedName>
        <fullName evidence="6">Cytochrome P450</fullName>
    </recommendedName>
</protein>
<comment type="caution">
    <text evidence="4">The sequence shown here is derived from an EMBL/GenBank/DDBJ whole genome shotgun (WGS) entry which is preliminary data.</text>
</comment>
<dbReference type="Proteomes" id="UP000708208">
    <property type="component" value="Unassembled WGS sequence"/>
</dbReference>
<evidence type="ECO:0000313" key="4">
    <source>
        <dbReference type="EMBL" id="CAG7727850.1"/>
    </source>
</evidence>
<organism evidence="4 5">
    <name type="scientific">Allacma fusca</name>
    <dbReference type="NCBI Taxonomy" id="39272"/>
    <lineage>
        <taxon>Eukaryota</taxon>
        <taxon>Metazoa</taxon>
        <taxon>Ecdysozoa</taxon>
        <taxon>Arthropoda</taxon>
        <taxon>Hexapoda</taxon>
        <taxon>Collembola</taxon>
        <taxon>Symphypleona</taxon>
        <taxon>Sminthuridae</taxon>
        <taxon>Allacma</taxon>
    </lineage>
</organism>
<dbReference type="GO" id="GO:0016712">
    <property type="term" value="F:oxidoreductase activity, acting on paired donors, with incorporation or reduction of molecular oxygen, reduced flavin or flavoprotein as one donor, and incorporation of one atom of oxygen"/>
    <property type="evidence" value="ECO:0007669"/>
    <property type="project" value="TreeGrafter"/>
</dbReference>
<dbReference type="GO" id="GO:0006082">
    <property type="term" value="P:organic acid metabolic process"/>
    <property type="evidence" value="ECO:0007669"/>
    <property type="project" value="TreeGrafter"/>
</dbReference>
<keyword evidence="2" id="KW-0479">Metal-binding</keyword>
<dbReference type="GO" id="GO:0005506">
    <property type="term" value="F:iron ion binding"/>
    <property type="evidence" value="ECO:0007669"/>
    <property type="project" value="InterPro"/>
</dbReference>
<name>A0A8J2P0W0_9HEXA</name>
<comment type="similarity">
    <text evidence="1">Belongs to the cytochrome P450 family.</text>
</comment>
<dbReference type="PANTHER" id="PTHR24300:SF403">
    <property type="entry name" value="CYTOCHROME P450 306A1"/>
    <property type="match status" value="1"/>
</dbReference>